<protein>
    <recommendedName>
        <fullName evidence="5">Glycoside hydrolase family 19 catalytic domain-containing protein</fullName>
    </recommendedName>
</protein>
<reference evidence="3 4" key="1">
    <citation type="submission" date="2020-08" db="EMBL/GenBank/DDBJ databases">
        <title>Functional genomics of gut bacteria from endangered species of beetles.</title>
        <authorList>
            <person name="Carlos-Shanley C."/>
        </authorList>
    </citation>
    <scope>NUCLEOTIDE SEQUENCE [LARGE SCALE GENOMIC DNA]</scope>
    <source>
        <strain evidence="3 4">S00245</strain>
    </source>
</reference>
<feature type="transmembrane region" description="Helical" evidence="2">
    <location>
        <begin position="375"/>
        <end position="396"/>
    </location>
</feature>
<feature type="region of interest" description="Disordered" evidence="1">
    <location>
        <begin position="157"/>
        <end position="190"/>
    </location>
</feature>
<evidence type="ECO:0000256" key="2">
    <source>
        <dbReference type="SAM" id="Phobius"/>
    </source>
</evidence>
<proteinExistence type="predicted"/>
<feature type="region of interest" description="Disordered" evidence="1">
    <location>
        <begin position="86"/>
        <end position="108"/>
    </location>
</feature>
<name>A0A7W7KCJ6_9SPHN</name>
<feature type="transmembrane region" description="Helical" evidence="2">
    <location>
        <begin position="1036"/>
        <end position="1056"/>
    </location>
</feature>
<feature type="transmembrane region" description="Helical" evidence="2">
    <location>
        <begin position="833"/>
        <end position="852"/>
    </location>
</feature>
<feature type="compositionally biased region" description="Low complexity" evidence="1">
    <location>
        <begin position="1350"/>
        <end position="1369"/>
    </location>
</feature>
<feature type="region of interest" description="Disordered" evidence="1">
    <location>
        <begin position="769"/>
        <end position="790"/>
    </location>
</feature>
<organism evidence="3 4">
    <name type="scientific">Novosphingobium chloroacetimidivorans</name>
    <dbReference type="NCBI Taxonomy" id="1428314"/>
    <lineage>
        <taxon>Bacteria</taxon>
        <taxon>Pseudomonadati</taxon>
        <taxon>Pseudomonadota</taxon>
        <taxon>Alphaproteobacteria</taxon>
        <taxon>Sphingomonadales</taxon>
        <taxon>Sphingomonadaceae</taxon>
        <taxon>Novosphingobium</taxon>
    </lineage>
</organism>
<feature type="transmembrane region" description="Helical" evidence="2">
    <location>
        <begin position="993"/>
        <end position="1015"/>
    </location>
</feature>
<feature type="transmembrane region" description="Helical" evidence="2">
    <location>
        <begin position="864"/>
        <end position="883"/>
    </location>
</feature>
<feature type="transmembrane region" description="Helical" evidence="2">
    <location>
        <begin position="969"/>
        <end position="987"/>
    </location>
</feature>
<feature type="transmembrane region" description="Helical" evidence="2">
    <location>
        <begin position="125"/>
        <end position="149"/>
    </location>
</feature>
<dbReference type="RefSeq" id="WP_184248939.1">
    <property type="nucleotide sequence ID" value="NZ_JACHLR010000020.1"/>
</dbReference>
<keyword evidence="2" id="KW-1133">Transmembrane helix</keyword>
<dbReference type="InterPro" id="IPR023346">
    <property type="entry name" value="Lysozyme-like_dom_sf"/>
</dbReference>
<gene>
    <name evidence="3" type="ORF">HNO88_003678</name>
</gene>
<evidence type="ECO:0000256" key="1">
    <source>
        <dbReference type="SAM" id="MobiDB-lite"/>
    </source>
</evidence>
<comment type="caution">
    <text evidence="3">The sequence shown here is derived from an EMBL/GenBank/DDBJ whole genome shotgun (WGS) entry which is preliminary data.</text>
</comment>
<feature type="compositionally biased region" description="Low complexity" evidence="1">
    <location>
        <begin position="157"/>
        <end position="186"/>
    </location>
</feature>
<dbReference type="Gene3D" id="1.10.530.10">
    <property type="match status" value="1"/>
</dbReference>
<sequence>MGRRLGLIEQLELLLERLDTCRMPVFAVTPRESVDAHRLTRALMARGLGGAGIAALGPYLAPLLTRTGDERSAFETIVAGIEPVAQDAPPRTDSAPDRVIEPDEPEPSTWFDRLRERLPTSLPRSVAAVLLLGLLGLLAVAVGLGVGGITAQQTQQPAQAEDAAGGSGRPAATQTPTAMPSAPATAGDTDSWSALQDIVTRYDGAPTLREIARERAGSVPFRIEPDEYLRRLRALIAEPSDRPLAMRSSPWVLGRQAVDEDRLAWAIAQIETPGRQPRLADVLPSFTSSDWKDSAEVRRVTSSLAASDLIPPGGTNPAAQVVPQVRQRLVAIGGEPARWDDDHIARAVAAERPDWTPPDALWRPQASERATLPGWVPWPIALLTMMMLTGALLPFLDPRRGFLRLRPPRLPPHRTALVHEAADRPLGRAELLRDAHRALQRRMPRMTRAVDLRGSIRATIRDGGLPHVRAAVLQARPDYLVLMEQRGRTDLETQRALAMIAPLRTGAIGLDVYFFEGDPSFTRAERDGRRVTIQELMARYPNHRLLLIADGARMLDLFTGRLRGGYAMLGHWRRRGMLTPVPRTEWAREELLIARGIGGPLAQLSDSGVLTLARQLPQEVRDSGAPADPLDAPLGEVPPMPRDLARALLQVPEWIAQGNEAALDRLVADLSWYPDGPGFEWLCALAVYPAATYDLALYLGTQMRLQSAGSTGAALFTPARLAALTRLEWLRVGRIPDAIRRRLAARLSPERSREVRGLIQRLIEEADAQGAQPEASRAAYAREEASAGPPPERLYEDEVFVDFMRAGEVDELAVDLPEARPASWQKQLREIDWLRLGAVVMVWGYAIAAWLATPGRDERPDDPLAWLPLVALGLSAAVTVLALRPASAWLRLRAMAWQFATGGLVTALVAANALAARLGWGAGAGSAKAGILVGLVIAIVGWPVCWWTFGRFARDDWSPQPRVGAILKLALQAVAGGALAVGITAFASSLGGAAPYALAVSVVGGPLLAWGCARLPAKTPAKAQPDLTRLHRARPLARRAPFALGVVLLAGCLWLAEATDAARETLPGGASADRLVAATDHGLLATTEAGEDGVIVTSAADPAQALRHIVFRPASRSGIQSSTGAAEPFRIAAMALTDGGADGRPKLVASSSTGAVVAVDGALPPKLVVAAARRGALLAAPVLAVNAQGTILAARKFDDRIDITLTDMAAKTAYTLHLPDAPRMTAAAPAGTGCFVWTLANGAVGALRVERRAGVITGIWLPPHPGWRQERLAGGARLIRPMGGTGDTNRFLLVADDGTAAHLTLDCQTGYSTRSVAAMPELKLGDMPPWRDREAVAATSPIVPPNSQEAAPSRRGASAAAKPAPNTTAQSAPVKTAGVCTGPDCGSPPPTRACIERACFDAGKFMARYRAGRGKQVINGTALQALPNLASDIVSRIAARNLTAEGSATSQDADWTIRLSAYLLATIDQETAGQFVPTTELGSDQALATMYGASGARRRSLRNVKEGDASLFRGRGYVQIVGRDNYARVGKLLGIDLEEEPERALEPAIALEIALAVVLDDSFTGRGVTRYITPKTNDYVGARRVVGGGLNNAEKIAERARMFEAALRAALTPNTQ</sequence>
<evidence type="ECO:0000313" key="3">
    <source>
        <dbReference type="EMBL" id="MBB4860335.1"/>
    </source>
</evidence>
<keyword evidence="2" id="KW-0472">Membrane</keyword>
<accession>A0A7W7KCJ6</accession>
<dbReference type="Proteomes" id="UP000555448">
    <property type="component" value="Unassembled WGS sequence"/>
</dbReference>
<dbReference type="SUPFAM" id="SSF53955">
    <property type="entry name" value="Lysozyme-like"/>
    <property type="match status" value="1"/>
</dbReference>
<keyword evidence="4" id="KW-1185">Reference proteome</keyword>
<feature type="transmembrane region" description="Helical" evidence="2">
    <location>
        <begin position="927"/>
        <end position="949"/>
    </location>
</feature>
<evidence type="ECO:0000313" key="4">
    <source>
        <dbReference type="Proteomes" id="UP000555448"/>
    </source>
</evidence>
<keyword evidence="2" id="KW-0812">Transmembrane</keyword>
<dbReference type="EMBL" id="JACHLR010000020">
    <property type="protein sequence ID" value="MBB4860335.1"/>
    <property type="molecule type" value="Genomic_DNA"/>
</dbReference>
<feature type="transmembrane region" description="Helical" evidence="2">
    <location>
        <begin position="895"/>
        <end position="915"/>
    </location>
</feature>
<evidence type="ECO:0008006" key="5">
    <source>
        <dbReference type="Google" id="ProtNLM"/>
    </source>
</evidence>
<feature type="region of interest" description="Disordered" evidence="1">
    <location>
        <begin position="1339"/>
        <end position="1374"/>
    </location>
</feature>